<dbReference type="Proteomes" id="UP000094828">
    <property type="component" value="Unassembled WGS sequence"/>
</dbReference>
<dbReference type="EMBL" id="LYDR01000158">
    <property type="protein sequence ID" value="ODA28123.1"/>
    <property type="molecule type" value="Genomic_DNA"/>
</dbReference>
<dbReference type="InterPro" id="IPR036551">
    <property type="entry name" value="Flavin_trans-like"/>
</dbReference>
<evidence type="ECO:0000259" key="1">
    <source>
        <dbReference type="Pfam" id="PF02441"/>
    </source>
</evidence>
<dbReference type="RefSeq" id="WP_068853352.1">
    <property type="nucleotide sequence ID" value="NZ_LYDR01000158.1"/>
</dbReference>
<dbReference type="SUPFAM" id="SSF52507">
    <property type="entry name" value="Homo-oligomeric flavin-containing Cys decarboxylases, HFCD"/>
    <property type="match status" value="1"/>
</dbReference>
<dbReference type="AlphaFoldDB" id="A0A1C3E4H3"/>
<dbReference type="Pfam" id="PF02441">
    <property type="entry name" value="Flavoprotein"/>
    <property type="match status" value="1"/>
</dbReference>
<comment type="caution">
    <text evidence="2">The sequence shown here is derived from an EMBL/GenBank/DDBJ whole genome shotgun (WGS) entry which is preliminary data.</text>
</comment>
<evidence type="ECO:0000313" key="2">
    <source>
        <dbReference type="EMBL" id="ODA28123.1"/>
    </source>
</evidence>
<dbReference type="GO" id="GO:0010181">
    <property type="term" value="F:FMN binding"/>
    <property type="evidence" value="ECO:0007669"/>
    <property type="project" value="TreeGrafter"/>
</dbReference>
<dbReference type="STRING" id="1841610.A6X21_14830"/>
<dbReference type="GO" id="GO:0015937">
    <property type="term" value="P:coenzyme A biosynthetic process"/>
    <property type="evidence" value="ECO:0007669"/>
    <property type="project" value="TreeGrafter"/>
</dbReference>
<evidence type="ECO:0000313" key="3">
    <source>
        <dbReference type="Proteomes" id="UP000094828"/>
    </source>
</evidence>
<dbReference type="PANTHER" id="PTHR14359">
    <property type="entry name" value="HOMO-OLIGOMERIC FLAVIN CONTAINING CYS DECARBOXYLASE FAMILY"/>
    <property type="match status" value="1"/>
</dbReference>
<gene>
    <name evidence="2" type="ORF">A6X21_14830</name>
</gene>
<dbReference type="InterPro" id="IPR003382">
    <property type="entry name" value="Flavoprotein"/>
</dbReference>
<dbReference type="OrthoDB" id="9802554at2"/>
<proteinExistence type="predicted"/>
<accession>A0A1C3E4H3</accession>
<dbReference type="GO" id="GO:0071513">
    <property type="term" value="C:phosphopantothenoylcysteine decarboxylase complex"/>
    <property type="evidence" value="ECO:0007669"/>
    <property type="project" value="TreeGrafter"/>
</dbReference>
<dbReference type="Gene3D" id="3.40.50.1950">
    <property type="entry name" value="Flavin prenyltransferase-like"/>
    <property type="match status" value="1"/>
</dbReference>
<sequence>MTGFEVLLGVTGGIAAYKSAELCSKLVQRGAQVSVVLTESAEKFIGPTTFEALTGRPVIREMFSPQEHFRGEHIGLAQRANVYVIAPATANSLAQLAHGFAPDLVSTLALTITCPLFVAPAMNCEMWAKPSVSRNVQQLREDGIHIIEPGEGWLSCGQIGRGRMAEPAEILAELQAHFPVLAT</sequence>
<organism evidence="2 3">
    <name type="scientific">Planctopirus hydrillae</name>
    <dbReference type="NCBI Taxonomy" id="1841610"/>
    <lineage>
        <taxon>Bacteria</taxon>
        <taxon>Pseudomonadati</taxon>
        <taxon>Planctomycetota</taxon>
        <taxon>Planctomycetia</taxon>
        <taxon>Planctomycetales</taxon>
        <taxon>Planctomycetaceae</taxon>
        <taxon>Planctopirus</taxon>
    </lineage>
</organism>
<keyword evidence="3" id="KW-1185">Reference proteome</keyword>
<name>A0A1C3E4H3_9PLAN</name>
<reference evidence="2 3" key="1">
    <citation type="submission" date="2016-05" db="EMBL/GenBank/DDBJ databases">
        <title>Genomic and physiological characterization of Planctopirus sp. isolated from fresh water lake.</title>
        <authorList>
            <person name="Subhash Y."/>
            <person name="Ramana C."/>
        </authorList>
    </citation>
    <scope>NUCLEOTIDE SEQUENCE [LARGE SCALE GENOMIC DNA]</scope>
    <source>
        <strain evidence="2 3">JC280</strain>
    </source>
</reference>
<dbReference type="PANTHER" id="PTHR14359:SF6">
    <property type="entry name" value="PHOSPHOPANTOTHENOYLCYSTEINE DECARBOXYLASE"/>
    <property type="match status" value="1"/>
</dbReference>
<protein>
    <submittedName>
        <fullName evidence="2">Phosphopantothenoylcysteine decarboxylase</fullName>
    </submittedName>
</protein>
<dbReference type="GO" id="GO:0004633">
    <property type="term" value="F:phosphopantothenoylcysteine decarboxylase activity"/>
    <property type="evidence" value="ECO:0007669"/>
    <property type="project" value="TreeGrafter"/>
</dbReference>
<feature type="domain" description="Flavoprotein" evidence="1">
    <location>
        <begin position="6"/>
        <end position="175"/>
    </location>
</feature>